<evidence type="ECO:0000256" key="7">
    <source>
        <dbReference type="PROSITE-ProRule" id="PRU00221"/>
    </source>
</evidence>
<dbReference type="EMBL" id="CM035411">
    <property type="protein sequence ID" value="KAH7435537.1"/>
    <property type="molecule type" value="Genomic_DNA"/>
</dbReference>
<dbReference type="GO" id="GO:0000932">
    <property type="term" value="C:P-body"/>
    <property type="evidence" value="ECO:0007669"/>
    <property type="project" value="UniProtKB-SubCell"/>
</dbReference>
<sequence>MGTNGPSSNFDIQNFFKNPPPPGYNQSESSPYPPSSHSHHNFSHTNFPLSNSYGPSSNSYSNLAASYPFVPQTSMYNHYPHPQEQVSLGSSYPAPGFGQPSFASSGPLPLPLSASLSQINSPSPSSPALDSARLMALLTNPSAGLPSSVPYDNQSADPEASRPPSAAVPTIPSAPPVSLATTSTSGRVVRNKIPRGRQLKGELVVYDIDVRLAGEAQPQLEHNTITKYLSDPQVLLGRQIAVNRTYICYALRAKKGIRVLNINTALKYLLRGHSEGRVTDMAFFSESVHLLASASTDGRIFVRRIVEGPGEDSKMQISDQILLAIQFTGDWETVHPRVCWHAHTEDLIVIGLERYVFTIDMRKVRHTAAPDGFSVDQPVTCPVDSLIEGVYCIGKHLKDVTDLSTSQWTRLVSASKDGTVRIWREQNMLPSMSLTPHNGLPVDAVALLCAPHRNDHVVLLTAGPSNRELKFWVPSGGEGWFPQSGSVNWRCTQTLELISSNTREPDAAFFNQVLVFPRACLILLPNARRKALYVVHVDFGPNPSATRMDYLAEFLVMMPILSITATSENAFDGEGVVQLYCVQTEAIQQYSLDLKLCVPSMEIAPAIVENDMKGSLGGATPNLEASSTALEVSAMLRAKSPGPISGVSLSDKIIGGHHTVDPSTSTDIRAVFSSTSMQTKEASTINLVSNIPEVIAPTPHVGGVIMSPRGSPLSKSNVRSSTATNSPREQADYVRVSDKMDKSKSDLDNVGQDGHPLSPERPPNDVMRISEDRDWQVISTSPASSVMSEQHGALGSMHLITPSDLMSMAARSKGDVTGGSAVSSPKRGGMSKEFTKPESRLEDYLEKDDLEVLTVETKEVTNSTDLFPAGTRMEKEASETSQSEAPSDFRDRDHTSTSHGFPCMDILKEEKDVSEQLQFDEVGGTAQGFSDDIEESLPSVPVVDEPNEQLKEVSVKVYESSAMQAIQTRKKKNKNKADANMSSMISIPSISVPSTSTSAFYMPSDQDLGNSLNTLAPPLSAVSAQVFSLQESVNQVISMQREFQKQLGTVLAVPIAKEVKKMEVSLGQRMEKTLKAHMDSIWARIQEDNTKREKLERDHYQQLTSMLTNFLNKDLPGALEKALKRELSSIGSHVTRLVIPSVEKVVSSAVNESFQKGFTEKGVAQLEKSLGAKIEALVSRQLQTQFQTSGKQILQDGLRACLEASIIPAFERACQEMFGQVDAAFQKGVLEHRAQAQQQLTASHNAIVTSLQEALSQANSLATFMKVDLADGQRKLLTVIENASSGRMPKPISGGLPEKAMTVDRVEESLDPTKELLRLINEQKLEEAFNKALSLGDVGVISWLCNQVDLAALFKMPTLPLSQRVLLALVHQLGCDLGNDTSKKLAWIKDAAVALNPHDPVLAPHMGPFLEQLYAKLHALASNTSLSSELANSTRLVMYVVHSLLSMCKRV</sequence>
<feature type="region of interest" description="Disordered" evidence="8">
    <location>
        <begin position="706"/>
        <end position="765"/>
    </location>
</feature>
<dbReference type="InterPro" id="IPR001680">
    <property type="entry name" value="WD40_rpt"/>
</dbReference>
<dbReference type="Proteomes" id="UP000825935">
    <property type="component" value="Chromosome 6"/>
</dbReference>
<dbReference type="InterPro" id="IPR045152">
    <property type="entry name" value="EDC4-like"/>
</dbReference>
<dbReference type="GO" id="GO:0031087">
    <property type="term" value="P:deadenylation-independent decapping of nuclear-transcribed mRNA"/>
    <property type="evidence" value="ECO:0007669"/>
    <property type="project" value="InterPro"/>
</dbReference>
<dbReference type="Pfam" id="PF16529">
    <property type="entry name" value="Ge1_WD40"/>
    <property type="match status" value="1"/>
</dbReference>
<proteinExistence type="inferred from homology"/>
<feature type="compositionally biased region" description="Basic and acidic residues" evidence="8">
    <location>
        <begin position="833"/>
        <end position="842"/>
    </location>
</feature>
<dbReference type="SMART" id="SM00320">
    <property type="entry name" value="WD40"/>
    <property type="match status" value="2"/>
</dbReference>
<evidence type="ECO:0000259" key="9">
    <source>
        <dbReference type="Pfam" id="PF16529"/>
    </source>
</evidence>
<reference evidence="11" key="1">
    <citation type="submission" date="2021-08" db="EMBL/GenBank/DDBJ databases">
        <title>WGS assembly of Ceratopteris richardii.</title>
        <authorList>
            <person name="Marchant D.B."/>
            <person name="Chen G."/>
            <person name="Jenkins J."/>
            <person name="Shu S."/>
            <person name="Leebens-Mack J."/>
            <person name="Grimwood J."/>
            <person name="Schmutz J."/>
            <person name="Soltis P."/>
            <person name="Soltis D."/>
            <person name="Chen Z.-H."/>
        </authorList>
    </citation>
    <scope>NUCLEOTIDE SEQUENCE</scope>
    <source>
        <strain evidence="11">Whitten #5841</strain>
        <tissue evidence="11">Leaf</tissue>
    </source>
</reference>
<evidence type="ECO:0000313" key="12">
    <source>
        <dbReference type="Proteomes" id="UP000825935"/>
    </source>
</evidence>
<evidence type="ECO:0000256" key="2">
    <source>
        <dbReference type="ARBA" id="ARBA00009639"/>
    </source>
</evidence>
<protein>
    <recommendedName>
        <fullName evidence="13">Enhancer of mRNA-decapping protein 4</fullName>
    </recommendedName>
</protein>
<accession>A0A8T2UHE8</accession>
<dbReference type="OrthoDB" id="21128at2759"/>
<feature type="region of interest" description="Disordered" evidence="8">
    <location>
        <begin position="145"/>
        <end position="183"/>
    </location>
</feature>
<gene>
    <name evidence="11" type="ORF">KP509_06G068900</name>
</gene>
<feature type="compositionally biased region" description="Basic and acidic residues" evidence="8">
    <location>
        <begin position="729"/>
        <end position="747"/>
    </location>
</feature>
<dbReference type="PANTHER" id="PTHR15598">
    <property type="entry name" value="ENHANCER OF MRNA-DECAPPING PROTEIN 4"/>
    <property type="match status" value="1"/>
</dbReference>
<evidence type="ECO:0000256" key="6">
    <source>
        <dbReference type="ARBA" id="ARBA00023054"/>
    </source>
</evidence>
<keyword evidence="6" id="KW-0175">Coiled coil</keyword>
<dbReference type="Gene3D" id="2.130.10.10">
    <property type="entry name" value="YVTN repeat-like/Quinoprotein amine dehydrogenase"/>
    <property type="match status" value="1"/>
</dbReference>
<dbReference type="EMBL" id="CM035411">
    <property type="protein sequence ID" value="KAH7435540.1"/>
    <property type="molecule type" value="Genomic_DNA"/>
</dbReference>
<feature type="repeat" description="WD" evidence="7">
    <location>
        <begin position="393"/>
        <end position="423"/>
    </location>
</feature>
<feature type="compositionally biased region" description="Basic and acidic residues" evidence="8">
    <location>
        <begin position="887"/>
        <end position="896"/>
    </location>
</feature>
<dbReference type="PROSITE" id="PS50082">
    <property type="entry name" value="WD_REPEATS_2"/>
    <property type="match status" value="1"/>
</dbReference>
<feature type="region of interest" description="Disordered" evidence="8">
    <location>
        <begin position="1"/>
        <end position="48"/>
    </location>
</feature>
<feature type="region of interest" description="Disordered" evidence="8">
    <location>
        <begin position="814"/>
        <end position="842"/>
    </location>
</feature>
<dbReference type="InterPro" id="IPR015943">
    <property type="entry name" value="WD40/YVTN_repeat-like_dom_sf"/>
</dbReference>
<feature type="compositionally biased region" description="Polar residues" evidence="8">
    <location>
        <begin position="1"/>
        <end position="16"/>
    </location>
</feature>
<organism evidence="11 12">
    <name type="scientific">Ceratopteris richardii</name>
    <name type="common">Triangle waterfern</name>
    <dbReference type="NCBI Taxonomy" id="49495"/>
    <lineage>
        <taxon>Eukaryota</taxon>
        <taxon>Viridiplantae</taxon>
        <taxon>Streptophyta</taxon>
        <taxon>Embryophyta</taxon>
        <taxon>Tracheophyta</taxon>
        <taxon>Polypodiopsida</taxon>
        <taxon>Polypodiidae</taxon>
        <taxon>Polypodiales</taxon>
        <taxon>Pteridineae</taxon>
        <taxon>Pteridaceae</taxon>
        <taxon>Parkerioideae</taxon>
        <taxon>Ceratopteris</taxon>
    </lineage>
</organism>
<dbReference type="SUPFAM" id="SSF50978">
    <property type="entry name" value="WD40 repeat-like"/>
    <property type="match status" value="1"/>
</dbReference>
<name>A0A8T2UHE8_CERRI</name>
<comment type="caution">
    <text evidence="11">The sequence shown here is derived from an EMBL/GenBank/DDBJ whole genome shotgun (WGS) entry which is preliminary data.</text>
</comment>
<keyword evidence="12" id="KW-1185">Reference proteome</keyword>
<dbReference type="Gene3D" id="1.10.220.100">
    <property type="entry name" value="conserved c-terminal region of ge- 1"/>
    <property type="match status" value="1"/>
</dbReference>
<dbReference type="InterPro" id="IPR044938">
    <property type="entry name" value="EDC4_C_sf"/>
</dbReference>
<feature type="compositionally biased region" description="Polar residues" evidence="8">
    <location>
        <begin position="713"/>
        <end position="728"/>
    </location>
</feature>
<evidence type="ECO:0000259" key="10">
    <source>
        <dbReference type="Pfam" id="PF21289"/>
    </source>
</evidence>
<feature type="region of interest" description="Disordered" evidence="8">
    <location>
        <begin position="867"/>
        <end position="902"/>
    </location>
</feature>
<evidence type="ECO:0000256" key="5">
    <source>
        <dbReference type="ARBA" id="ARBA00022737"/>
    </source>
</evidence>
<feature type="domain" description="Enhancer of mRNA-decapping protein 4 WD40 repeat region" evidence="9">
    <location>
        <begin position="225"/>
        <end position="537"/>
    </location>
</feature>
<dbReference type="InterPro" id="IPR049404">
    <property type="entry name" value="EDC4_C"/>
</dbReference>
<dbReference type="InterPro" id="IPR036322">
    <property type="entry name" value="WD40_repeat_dom_sf"/>
</dbReference>
<evidence type="ECO:0000256" key="4">
    <source>
        <dbReference type="ARBA" id="ARBA00022574"/>
    </source>
</evidence>
<dbReference type="Pfam" id="PF21289">
    <property type="entry name" value="EDC4_C"/>
    <property type="match status" value="1"/>
</dbReference>
<evidence type="ECO:0008006" key="13">
    <source>
        <dbReference type="Google" id="ProtNLM"/>
    </source>
</evidence>
<dbReference type="InterPro" id="IPR032401">
    <property type="entry name" value="EDC4_WD40"/>
</dbReference>
<keyword evidence="4 7" id="KW-0853">WD repeat</keyword>
<evidence type="ECO:0000256" key="3">
    <source>
        <dbReference type="ARBA" id="ARBA00022490"/>
    </source>
</evidence>
<keyword evidence="5" id="KW-0677">Repeat</keyword>
<feature type="domain" description="Enhancer of mRNA-decapping protein 4 C-terminal" evidence="10">
    <location>
        <begin position="1318"/>
        <end position="1429"/>
    </location>
</feature>
<comment type="subcellular location">
    <subcellularLocation>
        <location evidence="1">Cytoplasm</location>
        <location evidence="1">P-body</location>
    </subcellularLocation>
</comment>
<evidence type="ECO:0000313" key="11">
    <source>
        <dbReference type="EMBL" id="KAH7435537.1"/>
    </source>
</evidence>
<dbReference type="PANTHER" id="PTHR15598:SF5">
    <property type="entry name" value="ENHANCER OF MRNA-DECAPPING PROTEIN 4"/>
    <property type="match status" value="1"/>
</dbReference>
<evidence type="ECO:0000256" key="1">
    <source>
        <dbReference type="ARBA" id="ARBA00004201"/>
    </source>
</evidence>
<dbReference type="FunFam" id="1.10.220.100:FF:000001">
    <property type="entry name" value="Enhancer of mRNA-decapping protein 4"/>
    <property type="match status" value="1"/>
</dbReference>
<keyword evidence="3" id="KW-0963">Cytoplasm</keyword>
<evidence type="ECO:0000256" key="8">
    <source>
        <dbReference type="SAM" id="MobiDB-lite"/>
    </source>
</evidence>
<dbReference type="OMA" id="TREHMGT"/>
<comment type="similarity">
    <text evidence="2">Belongs to the WD repeat EDC4 family.</text>
</comment>